<evidence type="ECO:0008006" key="3">
    <source>
        <dbReference type="Google" id="ProtNLM"/>
    </source>
</evidence>
<protein>
    <recommendedName>
        <fullName evidence="3">MULE transposase domain-containing protein</fullName>
    </recommendedName>
</protein>
<comment type="caution">
    <text evidence="1">The sequence shown here is derived from an EMBL/GenBank/DDBJ whole genome shotgun (WGS) entry which is preliminary data.</text>
</comment>
<name>A0A1Q2YKM3_9ASCO</name>
<sequence length="94" mass="10437">MDAAFSITRFKAVKFITILSQDAQRQIFLGCVGILPGAESSKNITASISALKRAVTKVLIHRFPRLKYIVTDDSQASHNSLIEQFEGIHVFKCV</sequence>
<dbReference type="EMBL" id="BDGI01000159">
    <property type="protein sequence ID" value="GAV30107.1"/>
    <property type="molecule type" value="Genomic_DNA"/>
</dbReference>
<accession>A0A1Q2YKM3</accession>
<gene>
    <name evidence="1" type="ORF">PMKS-003614</name>
</gene>
<evidence type="ECO:0000313" key="1">
    <source>
        <dbReference type="EMBL" id="GAV30107.1"/>
    </source>
</evidence>
<dbReference type="OrthoDB" id="10612015at2759"/>
<reference evidence="1 2" key="1">
    <citation type="submission" date="2016-08" db="EMBL/GenBank/DDBJ databases">
        <title>Whole genome shotgun sequence of Pichia membranifaciens KS47-1.</title>
        <authorList>
            <person name="Konishi M."/>
            <person name="Ishida M."/>
            <person name="Arakawa T."/>
            <person name="Kato Y."/>
            <person name="Horiuchi J."/>
        </authorList>
    </citation>
    <scope>NUCLEOTIDE SEQUENCE [LARGE SCALE GENOMIC DNA]</scope>
    <source>
        <strain evidence="1 2">KS47-1</strain>
    </source>
</reference>
<organism evidence="1 2">
    <name type="scientific">Pichia membranifaciens</name>
    <dbReference type="NCBI Taxonomy" id="4926"/>
    <lineage>
        <taxon>Eukaryota</taxon>
        <taxon>Fungi</taxon>
        <taxon>Dikarya</taxon>
        <taxon>Ascomycota</taxon>
        <taxon>Saccharomycotina</taxon>
        <taxon>Pichiomycetes</taxon>
        <taxon>Pichiales</taxon>
        <taxon>Pichiaceae</taxon>
        <taxon>Pichia</taxon>
    </lineage>
</organism>
<dbReference type="Proteomes" id="UP000186136">
    <property type="component" value="Unassembled WGS sequence"/>
</dbReference>
<dbReference type="AlphaFoldDB" id="A0A1Q2YKM3"/>
<proteinExistence type="predicted"/>
<keyword evidence="2" id="KW-1185">Reference proteome</keyword>
<evidence type="ECO:0000313" key="2">
    <source>
        <dbReference type="Proteomes" id="UP000186136"/>
    </source>
</evidence>